<name>A0ACC3T2J6_LIPKO</name>
<organism evidence="1 2">
    <name type="scientific">Lipomyces kononenkoae</name>
    <name type="common">Yeast</name>
    <dbReference type="NCBI Taxonomy" id="34357"/>
    <lineage>
        <taxon>Eukaryota</taxon>
        <taxon>Fungi</taxon>
        <taxon>Dikarya</taxon>
        <taxon>Ascomycota</taxon>
        <taxon>Saccharomycotina</taxon>
        <taxon>Lipomycetes</taxon>
        <taxon>Lipomycetales</taxon>
        <taxon>Lipomycetaceae</taxon>
        <taxon>Lipomyces</taxon>
    </lineage>
</organism>
<evidence type="ECO:0000313" key="1">
    <source>
        <dbReference type="EMBL" id="KAK9237277.1"/>
    </source>
</evidence>
<dbReference type="Proteomes" id="UP001433508">
    <property type="component" value="Unassembled WGS sequence"/>
</dbReference>
<sequence length="282" mass="31655">MGGSSLFSFRKGRHGSLRSRMSSVFNGRSVRNNVTPLTFKALQQIPKIVTEDHVRSYLSSCPSLEGSYDISTTSSSSATALGRFFEDVWRTQDNMEEYSDMIHDIQLLSLVKNKADENNLSYSDIELMLRFIRVLKKDYQLSKWSDESLIAFAAEEVSVRRYHAVELVTANESDKPGAMGYTRMCNNHRLINCKCSHIKDVVFVGRHEEPENAIKEGTSSMKVIRHLRSKILGTKVSTPVTPTSIRLSLPRSTVSSPKIQTVQPETVRVQCIDAGKGSAMEK</sequence>
<evidence type="ECO:0000313" key="2">
    <source>
        <dbReference type="Proteomes" id="UP001433508"/>
    </source>
</evidence>
<comment type="caution">
    <text evidence="1">The sequence shown here is derived from an EMBL/GenBank/DDBJ whole genome shotgun (WGS) entry which is preliminary data.</text>
</comment>
<keyword evidence="2" id="KW-1185">Reference proteome</keyword>
<proteinExistence type="predicted"/>
<reference evidence="2" key="1">
    <citation type="journal article" date="2024" name="Front. Bioeng. Biotechnol.">
        <title>Genome-scale model development and genomic sequencing of the oleaginous clade Lipomyces.</title>
        <authorList>
            <person name="Czajka J.J."/>
            <person name="Han Y."/>
            <person name="Kim J."/>
            <person name="Mondo S.J."/>
            <person name="Hofstad B.A."/>
            <person name="Robles A."/>
            <person name="Haridas S."/>
            <person name="Riley R."/>
            <person name="LaButti K."/>
            <person name="Pangilinan J."/>
            <person name="Andreopoulos W."/>
            <person name="Lipzen A."/>
            <person name="Yan J."/>
            <person name="Wang M."/>
            <person name="Ng V."/>
            <person name="Grigoriev I.V."/>
            <person name="Spatafora J.W."/>
            <person name="Magnuson J.K."/>
            <person name="Baker S.E."/>
            <person name="Pomraning K.R."/>
        </authorList>
    </citation>
    <scope>NUCLEOTIDE SEQUENCE [LARGE SCALE GENOMIC DNA]</scope>
    <source>
        <strain evidence="2">CBS 7786</strain>
    </source>
</reference>
<gene>
    <name evidence="1" type="ORF">V1525DRAFT_456858</name>
</gene>
<protein>
    <submittedName>
        <fullName evidence="1">Uncharacterized protein</fullName>
    </submittedName>
</protein>
<dbReference type="EMBL" id="MU971371">
    <property type="protein sequence ID" value="KAK9237277.1"/>
    <property type="molecule type" value="Genomic_DNA"/>
</dbReference>
<accession>A0ACC3T2J6</accession>